<keyword evidence="2" id="KW-1185">Reference proteome</keyword>
<dbReference type="EMBL" id="CM045865">
    <property type="protein sequence ID" value="KAI7962473.1"/>
    <property type="molecule type" value="Genomic_DNA"/>
</dbReference>
<reference evidence="2" key="2">
    <citation type="journal article" date="2018" name="Mol. Plant Microbe Interact.">
        <title>Genome sequence resources for the wheat stripe rust pathogen (Puccinia striiformis f. sp. tritici) and the barley stripe rust pathogen (Puccinia striiformis f. sp. hordei).</title>
        <authorList>
            <person name="Xia C."/>
            <person name="Wang M."/>
            <person name="Yin C."/>
            <person name="Cornejo O.E."/>
            <person name="Hulbert S.H."/>
            <person name="Chen X."/>
        </authorList>
    </citation>
    <scope>NUCLEOTIDE SEQUENCE [LARGE SCALE GENOMIC DNA]</scope>
    <source>
        <strain evidence="2">93-210</strain>
    </source>
</reference>
<evidence type="ECO:0000313" key="1">
    <source>
        <dbReference type="EMBL" id="KAI7962473.1"/>
    </source>
</evidence>
<gene>
    <name evidence="1" type="ORF">MJO28_000567</name>
</gene>
<sequence>MKDQTPQKNRANISDSSLSQSDLEERSRRLHTSDRDHQDYISFCRRAGLSTALRYLELFEEVFEILSADHPVTRSWLINFATGKVIQPWKATVLVTRADNQSKQDKLMQLALMRRYPQLYASKKSILRQKIVLSSAPRT</sequence>
<reference evidence="1 2" key="3">
    <citation type="journal article" date="2022" name="Microbiol. Spectr.">
        <title>Folding features and dynamics of 3D genome architecture in plant fungal pathogens.</title>
        <authorList>
            <person name="Xia C."/>
        </authorList>
    </citation>
    <scope>NUCLEOTIDE SEQUENCE [LARGE SCALE GENOMIC DNA]</scope>
    <source>
        <strain evidence="1 2">93-210</strain>
    </source>
</reference>
<reference evidence="2" key="1">
    <citation type="journal article" date="2018" name="BMC Genomics">
        <title>Genomic insights into host adaptation between the wheat stripe rust pathogen (Puccinia striiformis f. sp. tritici) and the barley stripe rust pathogen (Puccinia striiformis f. sp. hordei).</title>
        <authorList>
            <person name="Xia C."/>
            <person name="Wang M."/>
            <person name="Yin C."/>
            <person name="Cornejo O.E."/>
            <person name="Hulbert S.H."/>
            <person name="Chen X."/>
        </authorList>
    </citation>
    <scope>NUCLEOTIDE SEQUENCE [LARGE SCALE GENOMIC DNA]</scope>
    <source>
        <strain evidence="2">93-210</strain>
    </source>
</reference>
<evidence type="ECO:0000313" key="2">
    <source>
        <dbReference type="Proteomes" id="UP001060170"/>
    </source>
</evidence>
<accession>A0ACC0EXS6</accession>
<name>A0ACC0EXS6_9BASI</name>
<proteinExistence type="predicted"/>
<dbReference type="Proteomes" id="UP001060170">
    <property type="component" value="Chromosome 1"/>
</dbReference>
<organism evidence="1 2">
    <name type="scientific">Puccinia striiformis f. sp. tritici</name>
    <dbReference type="NCBI Taxonomy" id="168172"/>
    <lineage>
        <taxon>Eukaryota</taxon>
        <taxon>Fungi</taxon>
        <taxon>Dikarya</taxon>
        <taxon>Basidiomycota</taxon>
        <taxon>Pucciniomycotina</taxon>
        <taxon>Pucciniomycetes</taxon>
        <taxon>Pucciniales</taxon>
        <taxon>Pucciniaceae</taxon>
        <taxon>Puccinia</taxon>
    </lineage>
</organism>
<protein>
    <submittedName>
        <fullName evidence="1">Uncharacterized protein</fullName>
    </submittedName>
</protein>
<comment type="caution">
    <text evidence="1">The sequence shown here is derived from an EMBL/GenBank/DDBJ whole genome shotgun (WGS) entry which is preliminary data.</text>
</comment>